<evidence type="ECO:0000313" key="4">
    <source>
        <dbReference type="EMBL" id="VFK10207.1"/>
    </source>
</evidence>
<name>A0A450SKY4_9GAMM</name>
<dbReference type="EMBL" id="CAADFA010000137">
    <property type="protein sequence ID" value="VFJ54283.1"/>
    <property type="molecule type" value="Genomic_DNA"/>
</dbReference>
<reference evidence="3" key="1">
    <citation type="submission" date="2019-02" db="EMBL/GenBank/DDBJ databases">
        <authorList>
            <person name="Gruber-Vodicka R. H."/>
            <person name="Seah K. B. B."/>
        </authorList>
    </citation>
    <scope>NUCLEOTIDE SEQUENCE</scope>
    <source>
        <strain evidence="2">BECK_BZ163</strain>
        <strain evidence="4">BECK_BZ164</strain>
        <strain evidence="3">BECK_BZ165</strain>
    </source>
</reference>
<dbReference type="EMBL" id="CAADFL010000133">
    <property type="protein sequence ID" value="VFK10207.1"/>
    <property type="molecule type" value="Genomic_DNA"/>
</dbReference>
<feature type="region of interest" description="Disordered" evidence="1">
    <location>
        <begin position="99"/>
        <end position="133"/>
    </location>
</feature>
<gene>
    <name evidence="2" type="ORF">BECKFM1743A_GA0114220_101192</name>
    <name evidence="4" type="ORF">BECKFM1743B_GA0114221_101333</name>
    <name evidence="3" type="ORF">BECKFM1743C_GA0114222_101372</name>
</gene>
<evidence type="ECO:0000313" key="2">
    <source>
        <dbReference type="EMBL" id="VFJ53728.1"/>
    </source>
</evidence>
<dbReference type="EMBL" id="CAADEZ010000119">
    <property type="protein sequence ID" value="VFJ53728.1"/>
    <property type="molecule type" value="Genomic_DNA"/>
</dbReference>
<feature type="compositionally biased region" description="Polar residues" evidence="1">
    <location>
        <begin position="114"/>
        <end position="131"/>
    </location>
</feature>
<protein>
    <recommendedName>
        <fullName evidence="5">Lipoprotein</fullName>
    </recommendedName>
</protein>
<evidence type="ECO:0008006" key="5">
    <source>
        <dbReference type="Google" id="ProtNLM"/>
    </source>
</evidence>
<organism evidence="3">
    <name type="scientific">Candidatus Kentrum sp. FM</name>
    <dbReference type="NCBI Taxonomy" id="2126340"/>
    <lineage>
        <taxon>Bacteria</taxon>
        <taxon>Pseudomonadati</taxon>
        <taxon>Pseudomonadota</taxon>
        <taxon>Gammaproteobacteria</taxon>
        <taxon>Candidatus Kentrum</taxon>
    </lineage>
</organism>
<evidence type="ECO:0000256" key="1">
    <source>
        <dbReference type="SAM" id="MobiDB-lite"/>
    </source>
</evidence>
<accession>A0A450SKY4</accession>
<feature type="compositionally biased region" description="Basic and acidic residues" evidence="1">
    <location>
        <begin position="103"/>
        <end position="112"/>
    </location>
</feature>
<sequence length="425" mass="47189">MSIAGRFFIAGMLAVLLGGCDSSDEFLSASPFLNEGATRVRANLSSNDGARFHQIYFAGDDAKGIIIKEGEHFSVSLLSAYICGFRESRFSDILQGNILDESNPDKNRKDRAPATTSGCTYGGSMTSQSGERQTRGEIAIIANAGEAPNTRSHVMNPADARSKGRVIYYNQDVRESGQLINAINVPIYGPKEYGGKNFVLDLWMMELDNQENEQTKQLLTSLADIGGKAYPPSAPVLGLLNTLGGAFLSGNQDDVEARFQMRFDVPGPDESNVSRSEKGKNIKSNVWRLPLAEGYYAFVREENRDLKPEWDKLQVNKNLGELCVPEEGKQSCDDSLNTTYREGSWFLVRVARESASAALDIEYGERLRDFLGRLDIYDASDMKETKAAIYRLNKELEKVTCLKTSEKKIEADAELKETCKPYRKK</sequence>
<dbReference type="PROSITE" id="PS51257">
    <property type="entry name" value="PROKAR_LIPOPROTEIN"/>
    <property type="match status" value="1"/>
</dbReference>
<proteinExistence type="predicted"/>
<dbReference type="AlphaFoldDB" id="A0A450SKY4"/>
<evidence type="ECO:0000313" key="3">
    <source>
        <dbReference type="EMBL" id="VFJ54283.1"/>
    </source>
</evidence>